<keyword evidence="1" id="KW-0119">Carbohydrate metabolism</keyword>
<evidence type="ECO:0000259" key="2">
    <source>
        <dbReference type="Pfam" id="PF01261"/>
    </source>
</evidence>
<proteinExistence type="predicted"/>
<organism evidence="3 4">
    <name type="scientific">Arenivirga flava</name>
    <dbReference type="NCBI Taxonomy" id="1930060"/>
    <lineage>
        <taxon>Bacteria</taxon>
        <taxon>Bacillati</taxon>
        <taxon>Actinomycetota</taxon>
        <taxon>Actinomycetes</taxon>
        <taxon>Micrococcales</taxon>
        <taxon>Microbacteriaceae</taxon>
        <taxon>Arenivirga</taxon>
    </lineage>
</organism>
<dbReference type="InterPro" id="IPR050312">
    <property type="entry name" value="IolE/XylAMocC-like"/>
</dbReference>
<dbReference type="InterPro" id="IPR013022">
    <property type="entry name" value="Xyl_isomerase-like_TIM-brl"/>
</dbReference>
<reference evidence="3 4" key="1">
    <citation type="journal article" date="2014" name="Int. J. Syst. Evol. Microbiol.">
        <title>Complete genome sequence of Corynebacterium casei LMG S-19264T (=DSM 44701T), isolated from a smear-ripened cheese.</title>
        <authorList>
            <consortium name="US DOE Joint Genome Institute (JGI-PGF)"/>
            <person name="Walter F."/>
            <person name="Albersmeier A."/>
            <person name="Kalinowski J."/>
            <person name="Ruckert C."/>
        </authorList>
    </citation>
    <scope>NUCLEOTIDE SEQUENCE [LARGE SCALE GENOMIC DNA]</scope>
    <source>
        <strain evidence="3 4">NBRC 112289</strain>
    </source>
</reference>
<protein>
    <submittedName>
        <fullName evidence="3">Xylose isomerase</fullName>
    </submittedName>
</protein>
<evidence type="ECO:0000313" key="4">
    <source>
        <dbReference type="Proteomes" id="UP001157160"/>
    </source>
</evidence>
<dbReference type="GO" id="GO:0016853">
    <property type="term" value="F:isomerase activity"/>
    <property type="evidence" value="ECO:0007669"/>
    <property type="project" value="UniProtKB-KW"/>
</dbReference>
<dbReference type="Proteomes" id="UP001157160">
    <property type="component" value="Unassembled WGS sequence"/>
</dbReference>
<evidence type="ECO:0000256" key="1">
    <source>
        <dbReference type="ARBA" id="ARBA00023277"/>
    </source>
</evidence>
<dbReference type="InterPro" id="IPR036237">
    <property type="entry name" value="Xyl_isomerase-like_sf"/>
</dbReference>
<feature type="domain" description="Xylose isomerase-like TIM barrel" evidence="2">
    <location>
        <begin position="39"/>
        <end position="291"/>
    </location>
</feature>
<dbReference type="PANTHER" id="PTHR12110:SF41">
    <property type="entry name" value="INOSOSE DEHYDRATASE"/>
    <property type="match status" value="1"/>
</dbReference>
<dbReference type="SUPFAM" id="SSF51658">
    <property type="entry name" value="Xylose isomerase-like"/>
    <property type="match status" value="1"/>
</dbReference>
<keyword evidence="3" id="KW-0413">Isomerase</keyword>
<accession>A0AA37X8X8</accession>
<dbReference type="PANTHER" id="PTHR12110">
    <property type="entry name" value="HYDROXYPYRUVATE ISOMERASE"/>
    <property type="match status" value="1"/>
</dbReference>
<name>A0AA37X8X8_9MICO</name>
<dbReference type="RefSeq" id="WP_284230938.1">
    <property type="nucleotide sequence ID" value="NZ_BSUL01000001.1"/>
</dbReference>
<dbReference type="Pfam" id="PF01261">
    <property type="entry name" value="AP_endonuc_2"/>
    <property type="match status" value="1"/>
</dbReference>
<dbReference type="EMBL" id="BSUL01000001">
    <property type="protein sequence ID" value="GMA27929.1"/>
    <property type="molecule type" value="Genomic_DNA"/>
</dbReference>
<dbReference type="AlphaFoldDB" id="A0AA37X8X8"/>
<keyword evidence="4" id="KW-1185">Reference proteome</keyword>
<dbReference type="Gene3D" id="3.20.20.150">
    <property type="entry name" value="Divalent-metal-dependent TIM barrel enzymes"/>
    <property type="match status" value="1"/>
</dbReference>
<evidence type="ECO:0000313" key="3">
    <source>
        <dbReference type="EMBL" id="GMA27929.1"/>
    </source>
</evidence>
<comment type="caution">
    <text evidence="3">The sequence shown here is derived from an EMBL/GenBank/DDBJ whole genome shotgun (WGS) entry which is preliminary data.</text>
</comment>
<sequence>MALTADTWPIAAALLQFPAVKRDGTVVQEADASEWVATFREVKESGFDAVDLTDSWVRAGDLSSARLDELKGALDEAGLAAPSLSAIRRSIIDAANWEENLAYSHRTLEAAAQLGQTVVSFGLHQALTPAQKEQLWFWTVEGHQDPDPTEHPEVWNAAVTRFRELGRHAEDLGLLMSLEMYEDTYLGTGASSARLAEEIGLSNVGINADVGNLVRLHRPIEDWWSIFEQVLPWTNYWHVKGYQRDENVAKGLYTSIPTPMESGVINYREVFKLALEHGFQGVICAESYGGDGLSVSAANQAYLRRQVLPKQDGYALGVSNVTQRSSRVA</sequence>
<gene>
    <name evidence="3" type="ORF">GCM10025874_11820</name>
</gene>